<keyword evidence="3" id="KW-1185">Reference proteome</keyword>
<feature type="compositionally biased region" description="Basic and acidic residues" evidence="1">
    <location>
        <begin position="188"/>
        <end position="198"/>
    </location>
</feature>
<evidence type="ECO:0000256" key="1">
    <source>
        <dbReference type="SAM" id="MobiDB-lite"/>
    </source>
</evidence>
<sequence length="217" mass="23898">MCHGHPHYHPCSHTSVKWLYCPEAMFDLDTGYETPCSNPIYSTPQPTNVDCPLQNCNFKALMGSWNCCVCGKGPNTQGWCTSLGRRTDWNPLTRKVEEMEMPCGHGCCSSCSPSCTVTSRGASPEISFAEVRKGKSSRKAHNTGRGSVHKRGTAYDLSHNSGSCPTVPEENEPITSPTTSKFQGPRRASHDNNAEYPKKSKTQNGKKKSHNKARAHH</sequence>
<dbReference type="AlphaFoldDB" id="A0AAX6MG99"/>
<comment type="caution">
    <text evidence="2">The sequence shown here is derived from an EMBL/GenBank/DDBJ whole genome shotgun (WGS) entry which is preliminary data.</text>
</comment>
<protein>
    <submittedName>
        <fullName evidence="2">Uncharacterized protein</fullName>
    </submittedName>
</protein>
<feature type="compositionally biased region" description="Basic residues" evidence="1">
    <location>
        <begin position="134"/>
        <end position="152"/>
    </location>
</feature>
<evidence type="ECO:0000313" key="2">
    <source>
        <dbReference type="EMBL" id="KAK6951524.1"/>
    </source>
</evidence>
<gene>
    <name evidence="2" type="ORF">Daesc_006045</name>
</gene>
<dbReference type="Proteomes" id="UP001369815">
    <property type="component" value="Unassembled WGS sequence"/>
</dbReference>
<proteinExistence type="predicted"/>
<dbReference type="EMBL" id="JBANMG010000006">
    <property type="protein sequence ID" value="KAK6951524.1"/>
    <property type="molecule type" value="Genomic_DNA"/>
</dbReference>
<evidence type="ECO:0000313" key="3">
    <source>
        <dbReference type="Proteomes" id="UP001369815"/>
    </source>
</evidence>
<name>A0AAX6MG99_9PEZI</name>
<feature type="compositionally biased region" description="Polar residues" evidence="1">
    <location>
        <begin position="173"/>
        <end position="182"/>
    </location>
</feature>
<reference evidence="2 3" key="1">
    <citation type="journal article" date="2024" name="Front Chem Biol">
        <title>Unveiling the potential of Daldinia eschscholtzii MFLUCC 19-0629 through bioactivity and bioinformatics studies for enhanced sustainable agriculture production.</title>
        <authorList>
            <person name="Brooks S."/>
            <person name="Weaver J.A."/>
            <person name="Klomchit A."/>
            <person name="Alharthi S.A."/>
            <person name="Onlamun T."/>
            <person name="Nurani R."/>
            <person name="Vong T.K."/>
            <person name="Alberti F."/>
            <person name="Greco C."/>
        </authorList>
    </citation>
    <scope>NUCLEOTIDE SEQUENCE [LARGE SCALE GENOMIC DNA]</scope>
    <source>
        <strain evidence="2">MFLUCC 19-0629</strain>
    </source>
</reference>
<feature type="compositionally biased region" description="Basic residues" evidence="1">
    <location>
        <begin position="199"/>
        <end position="217"/>
    </location>
</feature>
<feature type="region of interest" description="Disordered" evidence="1">
    <location>
        <begin position="130"/>
        <end position="217"/>
    </location>
</feature>
<accession>A0AAX6MG99</accession>
<organism evidence="2 3">
    <name type="scientific">Daldinia eschscholtzii</name>
    <dbReference type="NCBI Taxonomy" id="292717"/>
    <lineage>
        <taxon>Eukaryota</taxon>
        <taxon>Fungi</taxon>
        <taxon>Dikarya</taxon>
        <taxon>Ascomycota</taxon>
        <taxon>Pezizomycotina</taxon>
        <taxon>Sordariomycetes</taxon>
        <taxon>Xylariomycetidae</taxon>
        <taxon>Xylariales</taxon>
        <taxon>Hypoxylaceae</taxon>
        <taxon>Daldinia</taxon>
    </lineage>
</organism>